<feature type="region of interest" description="Disordered" evidence="1">
    <location>
        <begin position="930"/>
        <end position="1009"/>
    </location>
</feature>
<feature type="compositionally biased region" description="Polar residues" evidence="1">
    <location>
        <begin position="967"/>
        <end position="985"/>
    </location>
</feature>
<protein>
    <submittedName>
        <fullName evidence="4">Protein kinase domain-containing protein</fullName>
    </submittedName>
</protein>
<feature type="region of interest" description="Disordered" evidence="1">
    <location>
        <begin position="840"/>
        <end position="860"/>
    </location>
</feature>
<dbReference type="Proteomes" id="UP000272942">
    <property type="component" value="Unassembled WGS sequence"/>
</dbReference>
<evidence type="ECO:0000313" key="2">
    <source>
        <dbReference type="EMBL" id="VDP90949.1"/>
    </source>
</evidence>
<feature type="region of interest" description="Disordered" evidence="1">
    <location>
        <begin position="726"/>
        <end position="748"/>
    </location>
</feature>
<evidence type="ECO:0000256" key="1">
    <source>
        <dbReference type="SAM" id="MobiDB-lite"/>
    </source>
</evidence>
<feature type="compositionally biased region" description="Polar residues" evidence="1">
    <location>
        <begin position="1253"/>
        <end position="1264"/>
    </location>
</feature>
<reference evidence="2 3" key="2">
    <citation type="submission" date="2018-11" db="EMBL/GenBank/DDBJ databases">
        <authorList>
            <consortium name="Pathogen Informatics"/>
        </authorList>
    </citation>
    <scope>NUCLEOTIDE SEQUENCE [LARGE SCALE GENOMIC DNA]</scope>
    <source>
        <strain evidence="2 3">Egypt</strain>
    </source>
</reference>
<name>A0A183B392_9TREM</name>
<dbReference type="WBParaSite" id="ECPE_0001371701-mRNA-1">
    <property type="protein sequence ID" value="ECPE_0001371701-mRNA-1"/>
    <property type="gene ID" value="ECPE_0001371701"/>
</dbReference>
<accession>A0A183B392</accession>
<proteinExistence type="predicted"/>
<feature type="region of interest" description="Disordered" evidence="1">
    <location>
        <begin position="343"/>
        <end position="406"/>
    </location>
</feature>
<feature type="region of interest" description="Disordered" evidence="1">
    <location>
        <begin position="1233"/>
        <end position="1344"/>
    </location>
</feature>
<organism evidence="4">
    <name type="scientific">Echinostoma caproni</name>
    <dbReference type="NCBI Taxonomy" id="27848"/>
    <lineage>
        <taxon>Eukaryota</taxon>
        <taxon>Metazoa</taxon>
        <taxon>Spiralia</taxon>
        <taxon>Lophotrochozoa</taxon>
        <taxon>Platyhelminthes</taxon>
        <taxon>Trematoda</taxon>
        <taxon>Digenea</taxon>
        <taxon>Plagiorchiida</taxon>
        <taxon>Echinostomata</taxon>
        <taxon>Echinostomatoidea</taxon>
        <taxon>Echinostomatidae</taxon>
        <taxon>Echinostoma</taxon>
    </lineage>
</organism>
<reference evidence="4" key="1">
    <citation type="submission" date="2016-06" db="UniProtKB">
        <authorList>
            <consortium name="WormBaseParasite"/>
        </authorList>
    </citation>
    <scope>IDENTIFICATION</scope>
</reference>
<keyword evidence="3" id="KW-1185">Reference proteome</keyword>
<dbReference type="OrthoDB" id="6279665at2759"/>
<feature type="compositionally biased region" description="Polar residues" evidence="1">
    <location>
        <begin position="363"/>
        <end position="383"/>
    </location>
</feature>
<dbReference type="EMBL" id="UZAN01055672">
    <property type="protein sequence ID" value="VDP90949.1"/>
    <property type="molecule type" value="Genomic_DNA"/>
</dbReference>
<feature type="compositionally biased region" description="Polar residues" evidence="1">
    <location>
        <begin position="728"/>
        <end position="748"/>
    </location>
</feature>
<sequence>MYQSNAVCYSWTEYALDQSPTEINHIADNQHVREVLSRLQCHLRVERDYHPLGSQIRVLVAAPDAKKLVECNRTLERILPQYCTRNPCELVIPLKNHNTFKPIVKLDWSGDHLNETVNSEHSSTVNYWTGSCGERKKVIRFSPTSKQSVKRIKWALTHNTRHPITPVNPSTQLSLKWNTARSGIYPRVSRWPSVQCLAQLPGDRKAHEADLTNRTGPKSIGRNLARIKATHTRPFSPRPTVRRSNSLHESFTTLIDISEPSLDEERHGGRVRVRESVSENAIRDGTNSNMNMHPDNPTLTDMNSAPKLSDLIGRGIDCSGWPKEGTKENTIGDSLKIKSWLGDSANPSVSHESSLKRSGNGGRNTSKDFTAFTTEECDSNPSSWDVDKEKGNYSESEKSSHLCHGSSKEIMEPNIKIQQYLSNFIGDRPQRVLSPGLRRAHSTSHSCMPSTGRLQRNLSQSYSASPKLCSHHTLPRNPSPSMNVPVMRAAKSACALQTKISPQQVQFQHAAIPLRPPKRFIRMNEVKRGNTMEYSTGGTLAGAHASHDVATQFVVTRTNSAQMDAIFQTSDDPVPRPRQSKLIESYRQEVNSLCQLSPASRNDHPMDHIHPATVEIRPHVCQVPRSDALNVEIGQVPVTISSRTVPAYGARSYGVQVDWLGPIGNGIPVLCHCCYHGPGREWNTSIIGSSNRVQSYEINSIENTELDGPRTEMDLTVRGASVDGTCRRISNSSGGTQRENQPESIPINQTDHTSVMQPATLPVPDAVHSNRTDNRPKSNPCDRVILSSLLDGTGFVDLKAGSTCLPSDLTRVIVLASGENKEISGTECTTVSAQKIASEVDVNRSETEPIGPPRLIDNPIPELKQTESDEEHLVTDLSHAQPSSWSIDSSRLRISTVGRRVKLYRPLCMSKAFHRADRVYSTGGVITVTTTTPSTTIPNPKPETRVVSPAKIQKIDKKSQRLKSPPVSRSSVHRQIQPADSSRSDAGSAHQHHHHQKHIETQSTDKRNNTNISKKAITVVTANPFYDGATSSIHVHTRRSRSTRRTALREQFTRPRLGCQAPKCIAQSIAASKTQSTMIRTNSTSTRTASILLAPNSRSSLSTVEPEPPRVRRRTLSRPNWVNSLRNFHESYSRFENRTTASNPVSITSTYESGSTKKREKWILPWNQSPHPNSHRRPKPVFDTTRSVSRALTNSAAQKSKSAVRHTEQNKFNSIQYGDLRRLVDSYLARANKNESRVAQEQTSSRSEADITLRQTTSSQTNQPRQRKSFSLPGTPVQRKRINERKIGPTGEHSTHEPQQQQQQQQRVSRSLSHMRRGGGRPGTREIRKHSPLPARSLTRNEGESVSSFYHKVTFDDQSGASTLGHSSCRNTADRWTTDDAASSEIRAVDERLGVALQGTLDRILFDSADQLTTRCDANRTGQTKQSYFSLGPFLETGTADLSLSDTNNDPSGLNNEQSCVQKRGLLEKTEAIRFGHKPRGSGVVDKTRIINQNSQTDLSSALWCCAPWRRVQTTCSQ</sequence>
<feature type="compositionally biased region" description="Basic and acidic residues" evidence="1">
    <location>
        <begin position="998"/>
        <end position="1008"/>
    </location>
</feature>
<evidence type="ECO:0000313" key="3">
    <source>
        <dbReference type="Proteomes" id="UP000272942"/>
    </source>
</evidence>
<gene>
    <name evidence="2" type="ORF">ECPE_LOCUS13677</name>
</gene>
<feature type="compositionally biased region" description="Basic and acidic residues" evidence="1">
    <location>
        <begin position="385"/>
        <end position="406"/>
    </location>
</feature>
<evidence type="ECO:0000313" key="4">
    <source>
        <dbReference type="WBParaSite" id="ECPE_0001371701-mRNA-1"/>
    </source>
</evidence>